<feature type="region of interest" description="Disordered" evidence="1">
    <location>
        <begin position="32"/>
        <end position="62"/>
    </location>
</feature>
<dbReference type="KEGG" id="palb:EJC50_09125"/>
<reference evidence="5" key="1">
    <citation type="submission" date="2018-12" db="EMBL/GenBank/DDBJ databases">
        <title>Genome sequence of Peanibacillus sp.</title>
        <authorList>
            <person name="Subramani G."/>
            <person name="Srinivasan S."/>
            <person name="Kim M.K."/>
        </authorList>
    </citation>
    <scope>NUCLEOTIDE SEQUENCE [LARGE SCALE GENOMIC DNA]</scope>
    <source>
        <strain evidence="5">18JY67-1</strain>
    </source>
</reference>
<protein>
    <submittedName>
        <fullName evidence="4">Extracellular solute-binding protein</fullName>
    </submittedName>
</protein>
<dbReference type="SUPFAM" id="SSF53850">
    <property type="entry name" value="Periplasmic binding protein-like II"/>
    <property type="match status" value="1"/>
</dbReference>
<feature type="chain" id="PRO_5038776089" evidence="2">
    <location>
        <begin position="22"/>
        <end position="545"/>
    </location>
</feature>
<organism evidence="4 5">
    <name type="scientific">Paenibacillus albus</name>
    <dbReference type="NCBI Taxonomy" id="2495582"/>
    <lineage>
        <taxon>Bacteria</taxon>
        <taxon>Bacillati</taxon>
        <taxon>Bacillota</taxon>
        <taxon>Bacilli</taxon>
        <taxon>Bacillales</taxon>
        <taxon>Paenibacillaceae</taxon>
        <taxon>Paenibacillus</taxon>
    </lineage>
</organism>
<dbReference type="RefSeq" id="WP_126014712.1">
    <property type="nucleotide sequence ID" value="NZ_CP034437.1"/>
</dbReference>
<evidence type="ECO:0000313" key="5">
    <source>
        <dbReference type="Proteomes" id="UP000272528"/>
    </source>
</evidence>
<dbReference type="PANTHER" id="PTHR43649:SF17">
    <property type="entry name" value="ABC TRANSPORTER SOLUTE BINDING PROTEIN-SUGAR TRANSPORT"/>
    <property type="match status" value="1"/>
</dbReference>
<dbReference type="EMBL" id="CP034437">
    <property type="protein sequence ID" value="AZN39787.1"/>
    <property type="molecule type" value="Genomic_DNA"/>
</dbReference>
<dbReference type="OrthoDB" id="7936627at2"/>
<accession>A0A3Q8X3U1</accession>
<dbReference type="InterPro" id="IPR022627">
    <property type="entry name" value="DUF3502"/>
</dbReference>
<feature type="signal peptide" evidence="2">
    <location>
        <begin position="1"/>
        <end position="21"/>
    </location>
</feature>
<feature type="compositionally biased region" description="Low complexity" evidence="1">
    <location>
        <begin position="32"/>
        <end position="60"/>
    </location>
</feature>
<dbReference type="Gene3D" id="3.40.190.10">
    <property type="entry name" value="Periplasmic binding protein-like II"/>
    <property type="match status" value="3"/>
</dbReference>
<evidence type="ECO:0000256" key="1">
    <source>
        <dbReference type="SAM" id="MobiDB-lite"/>
    </source>
</evidence>
<evidence type="ECO:0000313" key="4">
    <source>
        <dbReference type="EMBL" id="AZN39787.1"/>
    </source>
</evidence>
<dbReference type="Proteomes" id="UP000272528">
    <property type="component" value="Chromosome"/>
</dbReference>
<proteinExistence type="predicted"/>
<sequence>MRMRRGSIVLSSLLLSMSLIAAGCGSNNSTNNEAANNKASNNKTNTSNNAGTANTATNTAADEKKALDPYEVVMVYPDPNQSDLGTVQAAMNDYLKKTYPDMNMTVKLSPIDWSAYSDKLNLMMSSGEKFDLLWTANWMNFETQVNKGALLPLDDLLNEYGPDIKSVEGDLLEGARRKGSIYGVHVHQELGNPQGVALSKELVDKYHIDLSPLKSGEFKDLGPILKQIKDAEPGVTPAVGPSFPLGAYFGSGSMENITGPIGLDQRDTNPDDQYKVVDAYETPRYMELAQLTHEWYKAGYINKDATTPGIDIWKKFQAKTAFAAIGTDLEIVKDMKIGEPSLMANKSTQLGMDIIQVPLNIDRLHTSKLSATLQAISQTSKDPARAMMLLNLFYKDKNLLTLFNYGVEGKHYVLNNGQIDVPAGKTKDNVGFFHDNQWQLGNQMLNYTRVGEDPNKYLNYEQFNEQVKSQSSPLIGFVFDSEPVKNEMIAVSKVQSTFDPGFQSGQLDPEKELPKMIDKLKSAGLDKIIAEAQKQVDAWRAANGK</sequence>
<dbReference type="Pfam" id="PF01547">
    <property type="entry name" value="SBP_bac_1"/>
    <property type="match status" value="1"/>
</dbReference>
<dbReference type="PANTHER" id="PTHR43649">
    <property type="entry name" value="ARABINOSE-BINDING PROTEIN-RELATED"/>
    <property type="match status" value="1"/>
</dbReference>
<dbReference type="AlphaFoldDB" id="A0A3Q8X3U1"/>
<dbReference type="InterPro" id="IPR050490">
    <property type="entry name" value="Bact_solute-bd_prot1"/>
</dbReference>
<evidence type="ECO:0000256" key="2">
    <source>
        <dbReference type="SAM" id="SignalP"/>
    </source>
</evidence>
<name>A0A3Q8X3U1_9BACL</name>
<feature type="domain" description="DUF3502" evidence="3">
    <location>
        <begin position="473"/>
        <end position="541"/>
    </location>
</feature>
<keyword evidence="2" id="KW-0732">Signal</keyword>
<dbReference type="Pfam" id="PF12010">
    <property type="entry name" value="DUF3502"/>
    <property type="match status" value="1"/>
</dbReference>
<keyword evidence="5" id="KW-1185">Reference proteome</keyword>
<dbReference type="PROSITE" id="PS51257">
    <property type="entry name" value="PROKAR_LIPOPROTEIN"/>
    <property type="match status" value="1"/>
</dbReference>
<evidence type="ECO:0000259" key="3">
    <source>
        <dbReference type="Pfam" id="PF12010"/>
    </source>
</evidence>
<gene>
    <name evidence="4" type="ORF">EJC50_09125</name>
</gene>
<dbReference type="InterPro" id="IPR006059">
    <property type="entry name" value="SBP"/>
</dbReference>